<comment type="caution">
    <text evidence="1">The sequence shown here is derived from an EMBL/GenBank/DDBJ whole genome shotgun (WGS) entry which is preliminary data.</text>
</comment>
<name>A0AAV4WLB4_9ARAC</name>
<gene>
    <name evidence="1" type="ORF">CDAR_221351</name>
</gene>
<dbReference type="EMBL" id="BPLQ01014830">
    <property type="protein sequence ID" value="GIY83472.1"/>
    <property type="molecule type" value="Genomic_DNA"/>
</dbReference>
<dbReference type="AlphaFoldDB" id="A0AAV4WLB4"/>
<sequence>MNVDENQSQFLTTPQRLLQKKKSDDTISRHLANIPFKYNFKSEAVDASKSKNWAILNVDTTCVTDAPRKAVVANFRLLTNHDFLRTPPIALFVNLVNLNMTPEQLDMCSALSSLNCIDENYWRARVLMA</sequence>
<accession>A0AAV4WLB4</accession>
<reference evidence="1 2" key="1">
    <citation type="submission" date="2021-06" db="EMBL/GenBank/DDBJ databases">
        <title>Caerostris darwini draft genome.</title>
        <authorList>
            <person name="Kono N."/>
            <person name="Arakawa K."/>
        </authorList>
    </citation>
    <scope>NUCLEOTIDE SEQUENCE [LARGE SCALE GENOMIC DNA]</scope>
</reference>
<organism evidence="1 2">
    <name type="scientific">Caerostris darwini</name>
    <dbReference type="NCBI Taxonomy" id="1538125"/>
    <lineage>
        <taxon>Eukaryota</taxon>
        <taxon>Metazoa</taxon>
        <taxon>Ecdysozoa</taxon>
        <taxon>Arthropoda</taxon>
        <taxon>Chelicerata</taxon>
        <taxon>Arachnida</taxon>
        <taxon>Araneae</taxon>
        <taxon>Araneomorphae</taxon>
        <taxon>Entelegynae</taxon>
        <taxon>Araneoidea</taxon>
        <taxon>Araneidae</taxon>
        <taxon>Caerostris</taxon>
    </lineage>
</organism>
<evidence type="ECO:0000313" key="1">
    <source>
        <dbReference type="EMBL" id="GIY83472.1"/>
    </source>
</evidence>
<proteinExistence type="predicted"/>
<evidence type="ECO:0000313" key="2">
    <source>
        <dbReference type="Proteomes" id="UP001054837"/>
    </source>
</evidence>
<protein>
    <submittedName>
        <fullName evidence="1">Uncharacterized protein</fullName>
    </submittedName>
</protein>
<dbReference type="Proteomes" id="UP001054837">
    <property type="component" value="Unassembled WGS sequence"/>
</dbReference>
<keyword evidence="2" id="KW-1185">Reference proteome</keyword>